<dbReference type="EMBL" id="BMUB01000022">
    <property type="protein sequence ID" value="GGU99439.1"/>
    <property type="molecule type" value="Genomic_DNA"/>
</dbReference>
<protein>
    <submittedName>
        <fullName evidence="2">Uncharacterized protein</fullName>
    </submittedName>
</protein>
<sequence>MSDTDLAPVTSHAPAAVHDAPTDRPPGGEVASTGGALAAAGEMIHDAVSYGVVITQLAIAAARLAHLSEKVTGTYEYVESCATSVQRLADQAAGMNVDRDTVGEHRDAAAVMLSVLEEAEAMATATAELSTLFQQTADAHEADYGPVDDAIANKEGDMADREFYANR</sequence>
<accession>A0A8H9HYL9</accession>
<organism evidence="2 3">
    <name type="scientific">Kitasatospora aureofaciens</name>
    <name type="common">Streptomyces aureofaciens</name>
    <dbReference type="NCBI Taxonomy" id="1894"/>
    <lineage>
        <taxon>Bacteria</taxon>
        <taxon>Bacillati</taxon>
        <taxon>Actinomycetota</taxon>
        <taxon>Actinomycetes</taxon>
        <taxon>Kitasatosporales</taxon>
        <taxon>Streptomycetaceae</taxon>
        <taxon>Kitasatospora</taxon>
    </lineage>
</organism>
<evidence type="ECO:0000313" key="2">
    <source>
        <dbReference type="EMBL" id="GGU99439.1"/>
    </source>
</evidence>
<proteinExistence type="predicted"/>
<feature type="region of interest" description="Disordered" evidence="1">
    <location>
        <begin position="1"/>
        <end position="32"/>
    </location>
</feature>
<dbReference type="KEGG" id="kau:B6264_30290"/>
<evidence type="ECO:0000313" key="3">
    <source>
        <dbReference type="Proteomes" id="UP000610124"/>
    </source>
</evidence>
<name>A0A8H9HYL9_KITAU</name>
<reference evidence="2 3" key="1">
    <citation type="journal article" date="2014" name="Int. J. Syst. Evol. Microbiol.">
        <title>Complete genome sequence of Corynebacterium casei LMG S-19264T (=DSM 44701T), isolated from a smear-ripened cheese.</title>
        <authorList>
            <consortium name="US DOE Joint Genome Institute (JGI-PGF)"/>
            <person name="Walter F."/>
            <person name="Albersmeier A."/>
            <person name="Kalinowski J."/>
            <person name="Ruckert C."/>
        </authorList>
    </citation>
    <scope>NUCLEOTIDE SEQUENCE [LARGE SCALE GENOMIC DNA]</scope>
    <source>
        <strain evidence="2 3">JCM 4434</strain>
    </source>
</reference>
<dbReference type="RefSeq" id="WP_050366145.1">
    <property type="nucleotide sequence ID" value="NZ_BMUB01000022.1"/>
</dbReference>
<dbReference type="Proteomes" id="UP000610124">
    <property type="component" value="Unassembled WGS sequence"/>
</dbReference>
<evidence type="ECO:0000256" key="1">
    <source>
        <dbReference type="SAM" id="MobiDB-lite"/>
    </source>
</evidence>
<gene>
    <name evidence="2" type="ORF">GCM10010502_62380</name>
</gene>
<comment type="caution">
    <text evidence="2">The sequence shown here is derived from an EMBL/GenBank/DDBJ whole genome shotgun (WGS) entry which is preliminary data.</text>
</comment>
<dbReference type="GeneID" id="97489180"/>
<dbReference type="AlphaFoldDB" id="A0A8H9HYL9"/>